<evidence type="ECO:0000256" key="1">
    <source>
        <dbReference type="ARBA" id="ARBA00022764"/>
    </source>
</evidence>
<dbReference type="RefSeq" id="WP_189491432.1">
    <property type="nucleotide sequence ID" value="NZ_BMZO01000009.1"/>
</dbReference>
<dbReference type="InterPro" id="IPR006311">
    <property type="entry name" value="TAT_signal"/>
</dbReference>
<dbReference type="Pfam" id="PF13416">
    <property type="entry name" value="SBP_bac_8"/>
    <property type="match status" value="1"/>
</dbReference>
<evidence type="ECO:0000313" key="3">
    <source>
        <dbReference type="Proteomes" id="UP000641137"/>
    </source>
</evidence>
<comment type="caution">
    <text evidence="2">The sequence shown here is derived from an EMBL/GenBank/DDBJ whole genome shotgun (WGS) entry which is preliminary data.</text>
</comment>
<dbReference type="InterPro" id="IPR006059">
    <property type="entry name" value="SBP"/>
</dbReference>
<dbReference type="PANTHER" id="PTHR42779">
    <property type="entry name" value="PROTEIN YNJB"/>
    <property type="match status" value="1"/>
</dbReference>
<dbReference type="PANTHER" id="PTHR42779:SF1">
    <property type="entry name" value="PROTEIN YNJB"/>
    <property type="match status" value="1"/>
</dbReference>
<dbReference type="Proteomes" id="UP000641137">
    <property type="component" value="Unassembled WGS sequence"/>
</dbReference>
<dbReference type="EMBL" id="BMZO01000009">
    <property type="protein sequence ID" value="GHC77014.1"/>
    <property type="molecule type" value="Genomic_DNA"/>
</dbReference>
<gene>
    <name evidence="2" type="ORF">GCM10010136_28240</name>
</gene>
<reference evidence="2" key="2">
    <citation type="submission" date="2020-09" db="EMBL/GenBank/DDBJ databases">
        <authorList>
            <person name="Sun Q."/>
            <person name="Kim S."/>
        </authorList>
    </citation>
    <scope>NUCLEOTIDE SEQUENCE</scope>
    <source>
        <strain evidence="2">KCTC 42097</strain>
    </source>
</reference>
<keyword evidence="3" id="KW-1185">Reference proteome</keyword>
<keyword evidence="1" id="KW-0574">Periplasm</keyword>
<name>A0A8J3DJ50_9HYPH</name>
<accession>A0A8J3DJ50</accession>
<protein>
    <submittedName>
        <fullName evidence="2">ABC transporter substrate-binding protein</fullName>
    </submittedName>
</protein>
<sequence length="393" mass="43790">MKYEITRRRFLAGTGIAATGIVLPSQLLAQSAKLPSAPVALNVIDAAGNLALTQPIFENFAKDKSDLVSRFTFNKAPAPELPGKVRAQQRANRIDIDLVIIGPDALSAGLADDIWTDIIALPENGLPNLQELYLDPAWRMQEQSKGKGVVVSYYPSGPLLEYMPDKVQKVPTTAQELLDWTKENKNKFIYARPANSGPGRTFLMGLPYLLKDTDPKDPAKGWDKTWEYLKELHKNIEYYPAGTGALMKELGEGTRDMTVTTTGWDINPRALGVVQKEAAVAKLDGFHWVCDAHYFAIPKGVSEEKIAVLLEFIKYALQPQQQAYSYDKGYFYPGPAVKDVTLEMAPQESQDVIKEFGRPEYEDWIANNPIELPLEPEALVTAFRRWDEDVAAS</sequence>
<evidence type="ECO:0000313" key="2">
    <source>
        <dbReference type="EMBL" id="GHC77014.1"/>
    </source>
</evidence>
<dbReference type="AlphaFoldDB" id="A0A8J3DJ50"/>
<dbReference type="Gene3D" id="3.40.190.10">
    <property type="entry name" value="Periplasmic binding protein-like II"/>
    <property type="match status" value="2"/>
</dbReference>
<dbReference type="PROSITE" id="PS51318">
    <property type="entry name" value="TAT"/>
    <property type="match status" value="1"/>
</dbReference>
<reference evidence="2" key="1">
    <citation type="journal article" date="2014" name="Int. J. Syst. Evol. Microbiol.">
        <title>Complete genome sequence of Corynebacterium casei LMG S-19264T (=DSM 44701T), isolated from a smear-ripened cheese.</title>
        <authorList>
            <consortium name="US DOE Joint Genome Institute (JGI-PGF)"/>
            <person name="Walter F."/>
            <person name="Albersmeier A."/>
            <person name="Kalinowski J."/>
            <person name="Ruckert C."/>
        </authorList>
    </citation>
    <scope>NUCLEOTIDE SEQUENCE</scope>
    <source>
        <strain evidence="2">KCTC 42097</strain>
    </source>
</reference>
<proteinExistence type="predicted"/>
<organism evidence="2 3">
    <name type="scientific">Limoniibacter endophyticus</name>
    <dbReference type="NCBI Taxonomy" id="1565040"/>
    <lineage>
        <taxon>Bacteria</taxon>
        <taxon>Pseudomonadati</taxon>
        <taxon>Pseudomonadota</taxon>
        <taxon>Alphaproteobacteria</taxon>
        <taxon>Hyphomicrobiales</taxon>
        <taxon>Bartonellaceae</taxon>
        <taxon>Limoniibacter</taxon>
    </lineage>
</organism>
<dbReference type="SUPFAM" id="SSF53850">
    <property type="entry name" value="Periplasmic binding protein-like II"/>
    <property type="match status" value="1"/>
</dbReference>